<evidence type="ECO:0000256" key="12">
    <source>
        <dbReference type="ARBA" id="ARBA00023172"/>
    </source>
</evidence>
<feature type="domain" description="Non-structural maintenance of chromosomes element 1 RING C4HC3-type" evidence="17">
    <location>
        <begin position="178"/>
        <end position="216"/>
    </location>
</feature>
<evidence type="ECO:0000256" key="14">
    <source>
        <dbReference type="ARBA" id="ARBA00023242"/>
    </source>
</evidence>
<dbReference type="SUPFAM" id="SSF57889">
    <property type="entry name" value="Cysteine-rich domain"/>
    <property type="match status" value="1"/>
</dbReference>
<dbReference type="GO" id="GO:0030915">
    <property type="term" value="C:Smc5-Smc6 complex"/>
    <property type="evidence" value="ECO:0007669"/>
    <property type="project" value="UniProtKB-UniRule"/>
</dbReference>
<dbReference type="InterPro" id="IPR014857">
    <property type="entry name" value="Nse1_RING_C4HC3-type"/>
</dbReference>
<evidence type="ECO:0000256" key="5">
    <source>
        <dbReference type="ARBA" id="ARBA00019422"/>
    </source>
</evidence>
<evidence type="ECO:0000256" key="6">
    <source>
        <dbReference type="ARBA" id="ARBA00022679"/>
    </source>
</evidence>
<evidence type="ECO:0000259" key="17">
    <source>
        <dbReference type="Pfam" id="PF08746"/>
    </source>
</evidence>
<dbReference type="OrthoDB" id="185455at2759"/>
<keyword evidence="12 15" id="KW-0233">DNA recombination</keyword>
<feature type="compositionally biased region" description="Polar residues" evidence="16">
    <location>
        <begin position="234"/>
        <end position="268"/>
    </location>
</feature>
<dbReference type="Pfam" id="PF08746">
    <property type="entry name" value="zf-RING-like"/>
    <property type="match status" value="1"/>
</dbReference>
<evidence type="ECO:0000256" key="3">
    <source>
        <dbReference type="ARBA" id="ARBA00010258"/>
    </source>
</evidence>
<dbReference type="PANTHER" id="PTHR20973:SF0">
    <property type="entry name" value="NON-STRUCTURAL MAINTENANCE OF CHROMOSOMES ELEMENT 1 HOMOLOG"/>
    <property type="match status" value="1"/>
</dbReference>
<dbReference type="Gene3D" id="1.10.10.10">
    <property type="entry name" value="Winged helix-like DNA-binding domain superfamily/Winged helix DNA-binding domain"/>
    <property type="match status" value="1"/>
</dbReference>
<keyword evidence="19" id="KW-1185">Reference proteome</keyword>
<evidence type="ECO:0000256" key="4">
    <source>
        <dbReference type="ARBA" id="ARBA00012483"/>
    </source>
</evidence>
<evidence type="ECO:0000256" key="10">
    <source>
        <dbReference type="ARBA" id="ARBA00022786"/>
    </source>
</evidence>
<keyword evidence="7 15" id="KW-0479">Metal-binding</keyword>
<evidence type="ECO:0000256" key="13">
    <source>
        <dbReference type="ARBA" id="ARBA00023204"/>
    </source>
</evidence>
<dbReference type="InterPro" id="IPR011513">
    <property type="entry name" value="Nse1"/>
</dbReference>
<comment type="subcellular location">
    <subcellularLocation>
        <location evidence="2 15">Nucleus</location>
    </subcellularLocation>
</comment>
<dbReference type="Gene3D" id="3.30.40.10">
    <property type="entry name" value="Zinc/RING finger domain, C3HC4 (zinc finger)"/>
    <property type="match status" value="1"/>
</dbReference>
<comment type="similarity">
    <text evidence="3 15">Belongs to the NSE1 family.</text>
</comment>
<reference evidence="18" key="1">
    <citation type="submission" date="2021-12" db="EMBL/GenBank/DDBJ databases">
        <authorList>
            <person name="King R."/>
        </authorList>
    </citation>
    <scope>NUCLEOTIDE SEQUENCE</scope>
</reference>
<dbReference type="AlphaFoldDB" id="A0A9P0BN47"/>
<dbReference type="Pfam" id="PF07574">
    <property type="entry name" value="SMC_Nse1"/>
    <property type="match status" value="1"/>
</dbReference>
<sequence>MTPYGSAHRFFLRTVASQGVISVEDAQKILDMCSTEEEITVKDIVKAVNDEIRPYQQEIKITTDEFTNDEVVVFLSLGYDDATKSQNVFSATELEYFRILLEQIMTTESRQVSGIHAMNLVSKMKSSFTKSDAEKLLGTWCRMRYLDKDEDNYALGVRAIHEFEGYLHQNMPDTIEECCLCKRIVFRGYNCPGCPMAIHTRCLRRYLEKVKKWPCCKIDFYENQLEGMNERSSRLAQSQTQQLDTSNQSEEATDAEPTQNTDFTQDIEMSQDVIPEISQRVTRKRKRT</sequence>
<organism evidence="18 19">
    <name type="scientific">Chrysodeixis includens</name>
    <name type="common">Soybean looper</name>
    <name type="synonym">Pseudoplusia includens</name>
    <dbReference type="NCBI Taxonomy" id="689277"/>
    <lineage>
        <taxon>Eukaryota</taxon>
        <taxon>Metazoa</taxon>
        <taxon>Ecdysozoa</taxon>
        <taxon>Arthropoda</taxon>
        <taxon>Hexapoda</taxon>
        <taxon>Insecta</taxon>
        <taxon>Pterygota</taxon>
        <taxon>Neoptera</taxon>
        <taxon>Endopterygota</taxon>
        <taxon>Lepidoptera</taxon>
        <taxon>Glossata</taxon>
        <taxon>Ditrysia</taxon>
        <taxon>Noctuoidea</taxon>
        <taxon>Noctuidae</taxon>
        <taxon>Plusiinae</taxon>
        <taxon>Chrysodeixis</taxon>
    </lineage>
</organism>
<dbReference type="PANTHER" id="PTHR20973">
    <property type="entry name" value="NON-SMC ELEMENT 1-RELATED"/>
    <property type="match status" value="1"/>
</dbReference>
<evidence type="ECO:0000256" key="9">
    <source>
        <dbReference type="ARBA" id="ARBA00022771"/>
    </source>
</evidence>
<gene>
    <name evidence="18" type="ORF">CINC_LOCUS2108</name>
</gene>
<keyword evidence="10 15" id="KW-0833">Ubl conjugation pathway</keyword>
<keyword evidence="6 15" id="KW-0808">Transferase</keyword>
<evidence type="ECO:0000256" key="16">
    <source>
        <dbReference type="SAM" id="MobiDB-lite"/>
    </source>
</evidence>
<feature type="region of interest" description="Disordered" evidence="16">
    <location>
        <begin position="231"/>
        <end position="288"/>
    </location>
</feature>
<dbReference type="InterPro" id="IPR046349">
    <property type="entry name" value="C1-like_sf"/>
</dbReference>
<comment type="catalytic activity">
    <reaction evidence="1 15">
        <text>S-ubiquitinyl-[E2 ubiquitin-conjugating enzyme]-L-cysteine + [acceptor protein]-L-lysine = [E2 ubiquitin-conjugating enzyme]-L-cysteine + N(6)-ubiquitinyl-[acceptor protein]-L-lysine.</text>
        <dbReference type="EC" id="2.3.2.27"/>
    </reaction>
</comment>
<keyword evidence="8 15" id="KW-0227">DNA damage</keyword>
<accession>A0A9P0BN47</accession>
<keyword evidence="13 15" id="KW-0234">DNA repair</keyword>
<evidence type="ECO:0000313" key="18">
    <source>
        <dbReference type="EMBL" id="CAH0583112.1"/>
    </source>
</evidence>
<keyword evidence="11 15" id="KW-0862">Zinc</keyword>
<evidence type="ECO:0000256" key="11">
    <source>
        <dbReference type="ARBA" id="ARBA00022833"/>
    </source>
</evidence>
<keyword evidence="9 15" id="KW-0863">Zinc-finger</keyword>
<proteinExistence type="inferred from homology"/>
<dbReference type="EC" id="2.3.2.27" evidence="4 15"/>
<dbReference type="EMBL" id="LR824015">
    <property type="protein sequence ID" value="CAH0583112.1"/>
    <property type="molecule type" value="Genomic_DNA"/>
</dbReference>
<evidence type="ECO:0000256" key="2">
    <source>
        <dbReference type="ARBA" id="ARBA00004123"/>
    </source>
</evidence>
<dbReference type="InterPro" id="IPR013083">
    <property type="entry name" value="Znf_RING/FYVE/PHD"/>
</dbReference>
<dbReference type="InterPro" id="IPR036388">
    <property type="entry name" value="WH-like_DNA-bd_sf"/>
</dbReference>
<dbReference type="GO" id="GO:0005634">
    <property type="term" value="C:nucleus"/>
    <property type="evidence" value="ECO:0007669"/>
    <property type="project" value="UniProtKB-SubCell"/>
</dbReference>
<dbReference type="GO" id="GO:0000724">
    <property type="term" value="P:double-strand break repair via homologous recombination"/>
    <property type="evidence" value="ECO:0007669"/>
    <property type="project" value="TreeGrafter"/>
</dbReference>
<dbReference type="GO" id="GO:0008270">
    <property type="term" value="F:zinc ion binding"/>
    <property type="evidence" value="ECO:0007669"/>
    <property type="project" value="UniProtKB-KW"/>
</dbReference>
<comment type="subunit">
    <text evidence="15">Component of the Smc5-Smc6 complex.</text>
</comment>
<evidence type="ECO:0000313" key="19">
    <source>
        <dbReference type="Proteomes" id="UP001154114"/>
    </source>
</evidence>
<evidence type="ECO:0000256" key="7">
    <source>
        <dbReference type="ARBA" id="ARBA00022723"/>
    </source>
</evidence>
<name>A0A9P0BN47_CHRIL</name>
<dbReference type="Proteomes" id="UP001154114">
    <property type="component" value="Chromosome 12"/>
</dbReference>
<evidence type="ECO:0000256" key="8">
    <source>
        <dbReference type="ARBA" id="ARBA00022763"/>
    </source>
</evidence>
<dbReference type="Gene3D" id="3.90.1150.220">
    <property type="match status" value="1"/>
</dbReference>
<evidence type="ECO:0000256" key="15">
    <source>
        <dbReference type="RuleBase" id="RU368018"/>
    </source>
</evidence>
<keyword evidence="14 15" id="KW-0539">Nucleus</keyword>
<evidence type="ECO:0000256" key="1">
    <source>
        <dbReference type="ARBA" id="ARBA00000900"/>
    </source>
</evidence>
<dbReference type="GO" id="GO:0061630">
    <property type="term" value="F:ubiquitin protein ligase activity"/>
    <property type="evidence" value="ECO:0007669"/>
    <property type="project" value="UniProtKB-EC"/>
</dbReference>
<protein>
    <recommendedName>
        <fullName evidence="5 15">Non-structural maintenance of chromosomes element 1 homolog</fullName>
        <ecNumber evidence="4 15">2.3.2.27</ecNumber>
    </recommendedName>
</protein>